<dbReference type="InterPro" id="IPR022893">
    <property type="entry name" value="Shikimate_DH_fam"/>
</dbReference>
<organism evidence="3 4">
    <name type="scientific">Salix purpurea</name>
    <name type="common">Purple osier willow</name>
    <dbReference type="NCBI Taxonomy" id="77065"/>
    <lineage>
        <taxon>Eukaryota</taxon>
        <taxon>Viridiplantae</taxon>
        <taxon>Streptophyta</taxon>
        <taxon>Embryophyta</taxon>
        <taxon>Tracheophyta</taxon>
        <taxon>Spermatophyta</taxon>
        <taxon>Magnoliopsida</taxon>
        <taxon>eudicotyledons</taxon>
        <taxon>Gunneridae</taxon>
        <taxon>Pentapetalae</taxon>
        <taxon>rosids</taxon>
        <taxon>fabids</taxon>
        <taxon>Malpighiales</taxon>
        <taxon>Salicaceae</taxon>
        <taxon>Saliceae</taxon>
        <taxon>Salix</taxon>
    </lineage>
</organism>
<dbReference type="PANTHER" id="PTHR21089">
    <property type="entry name" value="SHIKIMATE DEHYDROGENASE"/>
    <property type="match status" value="1"/>
</dbReference>
<name>A0A9Q0W9E9_SALPP</name>
<feature type="domain" description="SDH C-terminal" evidence="2">
    <location>
        <begin position="102"/>
        <end position="131"/>
    </location>
</feature>
<proteinExistence type="predicted"/>
<reference evidence="3" key="2">
    <citation type="journal article" date="2023" name="Int. J. Mol. Sci.">
        <title>De Novo Assembly and Annotation of 11 Diverse Shrub Willow (Salix) Genomes Reveals Novel Gene Organization in Sex-Linked Regions.</title>
        <authorList>
            <person name="Hyden B."/>
            <person name="Feng K."/>
            <person name="Yates T.B."/>
            <person name="Jawdy S."/>
            <person name="Cereghino C."/>
            <person name="Smart L.B."/>
            <person name="Muchero W."/>
        </authorList>
    </citation>
    <scope>NUCLEOTIDE SEQUENCE</scope>
    <source>
        <tissue evidence="3">Shoot tip</tissue>
    </source>
</reference>
<comment type="caution">
    <text evidence="3">The sequence shown here is derived from an EMBL/GenBank/DDBJ whole genome shotgun (WGS) entry which is preliminary data.</text>
</comment>
<accession>A0A9Q0W9E9</accession>
<dbReference type="EMBL" id="JAPFFK010000005">
    <property type="protein sequence ID" value="KAJ6762834.1"/>
    <property type="molecule type" value="Genomic_DNA"/>
</dbReference>
<dbReference type="Proteomes" id="UP001151532">
    <property type="component" value="Chromosome 13"/>
</dbReference>
<dbReference type="InterPro" id="IPR036291">
    <property type="entry name" value="NAD(P)-bd_dom_sf"/>
</dbReference>
<dbReference type="Gene3D" id="3.40.50.720">
    <property type="entry name" value="NAD(P)-binding Rossmann-like Domain"/>
    <property type="match status" value="1"/>
</dbReference>
<dbReference type="Pfam" id="PF01488">
    <property type="entry name" value="Shikimate_DH"/>
    <property type="match status" value="1"/>
</dbReference>
<evidence type="ECO:0000313" key="4">
    <source>
        <dbReference type="Proteomes" id="UP001151532"/>
    </source>
</evidence>
<sequence>MALLKKGARVVVANRTFERAKELADKVGGLAMTLAEAENFHPEDGMVLANTTSVGMTPHTDATPLAKHALKHYCLVFDAIYTPKDTRLFEEARESGAIVVHGTEMLIRQGFEQYKNFTGLPAPEQLFRQLMEEHV</sequence>
<dbReference type="PANTHER" id="PTHR21089:SF29">
    <property type="entry name" value="SHIKIMATE DEHYDROGENASE (NADP(+))"/>
    <property type="match status" value="1"/>
</dbReference>
<dbReference type="CDD" id="cd01065">
    <property type="entry name" value="NAD_bind_Shikimate_DH"/>
    <property type="match status" value="1"/>
</dbReference>
<dbReference type="InterPro" id="IPR041121">
    <property type="entry name" value="SDH_C"/>
</dbReference>
<dbReference type="GO" id="GO:0004764">
    <property type="term" value="F:shikimate 3-dehydrogenase (NADP+) activity"/>
    <property type="evidence" value="ECO:0007669"/>
    <property type="project" value="InterPro"/>
</dbReference>
<dbReference type="GO" id="GO:0019632">
    <property type="term" value="P:shikimate metabolic process"/>
    <property type="evidence" value="ECO:0007669"/>
    <property type="project" value="TreeGrafter"/>
</dbReference>
<dbReference type="OrthoDB" id="204377at2759"/>
<dbReference type="InterPro" id="IPR006151">
    <property type="entry name" value="Shikm_DH/Glu-tRNA_Rdtase"/>
</dbReference>
<feature type="domain" description="Quinate/shikimate 5-dehydrogenase/glutamyl-tRNA reductase" evidence="1">
    <location>
        <begin position="2"/>
        <end position="78"/>
    </location>
</feature>
<evidence type="ECO:0000313" key="3">
    <source>
        <dbReference type="EMBL" id="KAJ6762834.1"/>
    </source>
</evidence>
<dbReference type="AlphaFoldDB" id="A0A9Q0W9E9"/>
<evidence type="ECO:0000259" key="2">
    <source>
        <dbReference type="Pfam" id="PF18317"/>
    </source>
</evidence>
<dbReference type="SUPFAM" id="SSF51735">
    <property type="entry name" value="NAD(P)-binding Rossmann-fold domains"/>
    <property type="match status" value="1"/>
</dbReference>
<dbReference type="Pfam" id="PF18317">
    <property type="entry name" value="SDH_C"/>
    <property type="match status" value="1"/>
</dbReference>
<keyword evidence="4" id="KW-1185">Reference proteome</keyword>
<reference evidence="3" key="1">
    <citation type="submission" date="2022-11" db="EMBL/GenBank/DDBJ databases">
        <authorList>
            <person name="Hyden B.L."/>
            <person name="Feng K."/>
            <person name="Yates T."/>
            <person name="Jawdy S."/>
            <person name="Smart L.B."/>
            <person name="Muchero W."/>
        </authorList>
    </citation>
    <scope>NUCLEOTIDE SEQUENCE</scope>
    <source>
        <tissue evidence="3">Shoot tip</tissue>
    </source>
</reference>
<gene>
    <name evidence="3" type="ORF">OIU79_023551</name>
</gene>
<dbReference type="GO" id="GO:0009423">
    <property type="term" value="P:chorismate biosynthetic process"/>
    <property type="evidence" value="ECO:0007669"/>
    <property type="project" value="TreeGrafter"/>
</dbReference>
<evidence type="ECO:0000259" key="1">
    <source>
        <dbReference type="Pfam" id="PF01488"/>
    </source>
</evidence>
<protein>
    <submittedName>
        <fullName evidence="3">SHIKIMATE DEHYDROGENASE</fullName>
    </submittedName>
</protein>